<protein>
    <recommendedName>
        <fullName evidence="4">Phage capsid protein</fullName>
    </recommendedName>
</protein>
<sequence>MAKTPFFRVAVEGTTVDGREITRAMIQQMADSYDPATYTARINCEHLRGYSPEGPFNSWGSVTAVKAEQIDLSIGGKTEKRLALFAQFDVTDDARRYNQAGQKLFSSIEVHPDFVKTGKAYLMGLAFTDSPASLGTEVLKFSRDDKRKDNLVQLGEIELAYEAEDAGAAEAATGAFASMKRFFDSFGKQPEPAQPAASPAGKEPADPVAAFAQFAGQFGAQMETLNAGLTKSFTAIETRMAKMAEDHEALRKSVETTPSRTYTSRPPASGGTGAVRAEC</sequence>
<dbReference type="Proteomes" id="UP001138540">
    <property type="component" value="Unassembled WGS sequence"/>
</dbReference>
<evidence type="ECO:0000313" key="2">
    <source>
        <dbReference type="EMBL" id="MBB5985298.1"/>
    </source>
</evidence>
<dbReference type="EMBL" id="JACHKA010000001">
    <property type="protein sequence ID" value="MBB5985298.1"/>
    <property type="molecule type" value="Genomic_DNA"/>
</dbReference>
<evidence type="ECO:0000256" key="1">
    <source>
        <dbReference type="SAM" id="MobiDB-lite"/>
    </source>
</evidence>
<feature type="compositionally biased region" description="Low complexity" evidence="1">
    <location>
        <begin position="256"/>
        <end position="267"/>
    </location>
</feature>
<dbReference type="Pfam" id="PF05929">
    <property type="entry name" value="Phage_GPO"/>
    <property type="match status" value="1"/>
</dbReference>
<reference evidence="2 3" key="1">
    <citation type="submission" date="2020-08" db="EMBL/GenBank/DDBJ databases">
        <title>Exploring microbial biodiversity for novel pathways involved in the catabolism of aromatic compounds derived from lignin.</title>
        <authorList>
            <person name="Elkins J."/>
        </authorList>
    </citation>
    <scope>NUCLEOTIDE SEQUENCE [LARGE SCALE GENOMIC DNA]</scope>
    <source>
        <strain evidence="2 3">B1D3A</strain>
    </source>
</reference>
<accession>A0ABR6NFL6</accession>
<name>A0ABR6NFL6_9SPHN</name>
<evidence type="ECO:0000313" key="3">
    <source>
        <dbReference type="Proteomes" id="UP001138540"/>
    </source>
</evidence>
<keyword evidence="3" id="KW-1185">Reference proteome</keyword>
<gene>
    <name evidence="2" type="ORF">HNP60_001272</name>
</gene>
<organism evidence="2 3">
    <name type="scientific">Sphingobium lignivorans</name>
    <dbReference type="NCBI Taxonomy" id="2735886"/>
    <lineage>
        <taxon>Bacteria</taxon>
        <taxon>Pseudomonadati</taxon>
        <taxon>Pseudomonadota</taxon>
        <taxon>Alphaproteobacteria</taxon>
        <taxon>Sphingomonadales</taxon>
        <taxon>Sphingomonadaceae</taxon>
        <taxon>Sphingobium</taxon>
    </lineage>
</organism>
<comment type="caution">
    <text evidence="2">The sequence shown here is derived from an EMBL/GenBank/DDBJ whole genome shotgun (WGS) entry which is preliminary data.</text>
</comment>
<feature type="region of interest" description="Disordered" evidence="1">
    <location>
        <begin position="246"/>
        <end position="279"/>
    </location>
</feature>
<dbReference type="InterPro" id="IPR009228">
    <property type="entry name" value="Capsid_scaffold_GpO"/>
</dbReference>
<dbReference type="RefSeq" id="WP_184151495.1">
    <property type="nucleotide sequence ID" value="NZ_JACHKA010000001.1"/>
</dbReference>
<proteinExistence type="predicted"/>
<evidence type="ECO:0008006" key="4">
    <source>
        <dbReference type="Google" id="ProtNLM"/>
    </source>
</evidence>